<reference evidence="4" key="1">
    <citation type="submission" date="2020-12" db="EMBL/GenBank/DDBJ databases">
        <authorList>
            <person name="Iha C."/>
        </authorList>
    </citation>
    <scope>NUCLEOTIDE SEQUENCE</scope>
</reference>
<comment type="subunit">
    <text evidence="3">Heterohexamer of two PFD-alpha type and four PFD-beta type subunits.</text>
</comment>
<evidence type="ECO:0000313" key="4">
    <source>
        <dbReference type="EMBL" id="CAD7698049.1"/>
    </source>
</evidence>
<dbReference type="GO" id="GO:0016272">
    <property type="term" value="C:prefoldin complex"/>
    <property type="evidence" value="ECO:0007669"/>
    <property type="project" value="UniProtKB-UniRule"/>
</dbReference>
<dbReference type="GO" id="GO:0005737">
    <property type="term" value="C:cytoplasm"/>
    <property type="evidence" value="ECO:0007669"/>
    <property type="project" value="TreeGrafter"/>
</dbReference>
<comment type="function">
    <text evidence="3">Binds specifically to cytosolic chaperonin (c-CPN) and transfers target proteins to it. Binds to nascent polypeptide chain and promotes folding in an environment in which there are many competing pathways for nonnative proteins.</text>
</comment>
<evidence type="ECO:0000256" key="3">
    <source>
        <dbReference type="PIRNR" id="PIRNR016396"/>
    </source>
</evidence>
<dbReference type="GO" id="GO:0009409">
    <property type="term" value="P:response to cold"/>
    <property type="evidence" value="ECO:0007669"/>
    <property type="project" value="UniProtKB-ARBA"/>
</dbReference>
<dbReference type="SUPFAM" id="SSF46579">
    <property type="entry name" value="Prefoldin"/>
    <property type="match status" value="1"/>
</dbReference>
<protein>
    <recommendedName>
        <fullName evidence="3">Prefoldin subunit 3</fullName>
    </recommendedName>
</protein>
<dbReference type="CDD" id="cd23156">
    <property type="entry name" value="Prefoldin_3"/>
    <property type="match status" value="1"/>
</dbReference>
<keyword evidence="5" id="KW-1185">Reference proteome</keyword>
<organism evidence="4 5">
    <name type="scientific">Ostreobium quekettii</name>
    <dbReference type="NCBI Taxonomy" id="121088"/>
    <lineage>
        <taxon>Eukaryota</taxon>
        <taxon>Viridiplantae</taxon>
        <taxon>Chlorophyta</taxon>
        <taxon>core chlorophytes</taxon>
        <taxon>Ulvophyceae</taxon>
        <taxon>TCBD clade</taxon>
        <taxon>Bryopsidales</taxon>
        <taxon>Ostreobineae</taxon>
        <taxon>Ostreobiaceae</taxon>
        <taxon>Ostreobium</taxon>
    </lineage>
</organism>
<dbReference type="InterPro" id="IPR004127">
    <property type="entry name" value="Prefoldin_subunit_alpha"/>
</dbReference>
<dbReference type="AlphaFoldDB" id="A0A8S1ITG9"/>
<comment type="similarity">
    <text evidence="1 3">Belongs to the prefoldin subunit alpha family.</text>
</comment>
<dbReference type="GO" id="GO:0015631">
    <property type="term" value="F:tubulin binding"/>
    <property type="evidence" value="ECO:0007669"/>
    <property type="project" value="TreeGrafter"/>
</dbReference>
<dbReference type="GO" id="GO:0006457">
    <property type="term" value="P:protein folding"/>
    <property type="evidence" value="ECO:0007669"/>
    <property type="project" value="UniProtKB-UniRule"/>
</dbReference>
<dbReference type="Pfam" id="PF02996">
    <property type="entry name" value="Prefoldin"/>
    <property type="match status" value="1"/>
</dbReference>
<dbReference type="OrthoDB" id="6375174at2759"/>
<dbReference type="PANTHER" id="PTHR12409">
    <property type="entry name" value="PREFOLDIN SUBUNIT 3"/>
    <property type="match status" value="1"/>
</dbReference>
<comment type="caution">
    <text evidence="4">The sequence shown here is derived from an EMBL/GenBank/DDBJ whole genome shotgun (WGS) entry which is preliminary data.</text>
</comment>
<dbReference type="PANTHER" id="PTHR12409:SF0">
    <property type="entry name" value="PREFOLDIN SUBUNIT 3"/>
    <property type="match status" value="1"/>
</dbReference>
<dbReference type="GO" id="GO:0007021">
    <property type="term" value="P:tubulin complex assembly"/>
    <property type="evidence" value="ECO:0007669"/>
    <property type="project" value="TreeGrafter"/>
</dbReference>
<dbReference type="Gene3D" id="1.10.287.370">
    <property type="match status" value="1"/>
</dbReference>
<gene>
    <name evidence="4" type="ORF">OSTQU699_LOCUS3410</name>
</gene>
<sequence>MSSEGGADPNPVLPKAQFIEDVGEYLKGRSADDAIAGLNEHYRRYKLEESRLLQRRVYNLSKLPEVKKTLDIVNLLIQKEGGDSEVTVDFELADNVFAKATFQDVHTVNLWLGAGVMVEYPLLEAKGVLEGSLTNCKANLETIKQDLEKIKDYITITEVSIARIYNHDVERRRLEGGSSSRENAGQE</sequence>
<evidence type="ECO:0000256" key="2">
    <source>
        <dbReference type="ARBA" id="ARBA00023186"/>
    </source>
</evidence>
<evidence type="ECO:0000256" key="1">
    <source>
        <dbReference type="ARBA" id="ARBA00010048"/>
    </source>
</evidence>
<evidence type="ECO:0000313" key="5">
    <source>
        <dbReference type="Proteomes" id="UP000708148"/>
    </source>
</evidence>
<dbReference type="PIRSF" id="PIRSF016396">
    <property type="entry name" value="Prefoldin_subunit_3"/>
    <property type="match status" value="1"/>
</dbReference>
<dbReference type="InterPro" id="IPR009053">
    <property type="entry name" value="Prefoldin"/>
</dbReference>
<proteinExistence type="inferred from homology"/>
<name>A0A8S1ITG9_9CHLO</name>
<keyword evidence="2 3" id="KW-0143">Chaperone</keyword>
<dbReference type="Proteomes" id="UP000708148">
    <property type="component" value="Unassembled WGS sequence"/>
</dbReference>
<dbReference type="InterPro" id="IPR016655">
    <property type="entry name" value="PFD3"/>
</dbReference>
<dbReference type="EMBL" id="CAJHUC010000749">
    <property type="protein sequence ID" value="CAD7698049.1"/>
    <property type="molecule type" value="Genomic_DNA"/>
</dbReference>
<dbReference type="GO" id="GO:0007017">
    <property type="term" value="P:microtubule-based process"/>
    <property type="evidence" value="ECO:0007669"/>
    <property type="project" value="TreeGrafter"/>
</dbReference>
<accession>A0A8S1ITG9</accession>